<keyword evidence="2" id="KW-1185">Reference proteome</keyword>
<protein>
    <submittedName>
        <fullName evidence="1">Uncharacterized protein</fullName>
    </submittedName>
</protein>
<organism evidence="1">
    <name type="scientific">Rosellinia necatrix</name>
    <name type="common">White root-rot fungus</name>
    <dbReference type="NCBI Taxonomy" id="77044"/>
    <lineage>
        <taxon>Eukaryota</taxon>
        <taxon>Fungi</taxon>
        <taxon>Dikarya</taxon>
        <taxon>Ascomycota</taxon>
        <taxon>Pezizomycotina</taxon>
        <taxon>Sordariomycetes</taxon>
        <taxon>Xylariomycetidae</taxon>
        <taxon>Xylariales</taxon>
        <taxon>Xylariaceae</taxon>
        <taxon>Rosellinia</taxon>
    </lineage>
</organism>
<accession>A0A1S8A6N6</accession>
<dbReference type="Proteomes" id="UP000054516">
    <property type="component" value="Unassembled WGS sequence"/>
</dbReference>
<evidence type="ECO:0000313" key="1">
    <source>
        <dbReference type="EMBL" id="GAW25764.1"/>
    </source>
</evidence>
<evidence type="ECO:0000313" key="2">
    <source>
        <dbReference type="Proteomes" id="UP000054516"/>
    </source>
</evidence>
<proteinExistence type="predicted"/>
<gene>
    <name evidence="1" type="ORF">SAMD00023353_1202260</name>
</gene>
<dbReference type="EMBL" id="DF977457">
    <property type="protein sequence ID" value="GAW25764.1"/>
    <property type="molecule type" value="Genomic_DNA"/>
</dbReference>
<reference evidence="1" key="1">
    <citation type="submission" date="2016-03" db="EMBL/GenBank/DDBJ databases">
        <title>Draft genome sequence of Rosellinia necatrix.</title>
        <authorList>
            <person name="Kanematsu S."/>
        </authorList>
    </citation>
    <scope>NUCLEOTIDE SEQUENCE [LARGE SCALE GENOMIC DNA]</scope>
    <source>
        <strain evidence="1">W97</strain>
    </source>
</reference>
<name>A0A1S8A6N6_ROSNE</name>
<dbReference type="AlphaFoldDB" id="A0A1S8A6N6"/>
<sequence length="55" mass="6111">MSALEAQIWRPGNLQEKIKFVVNIGGFLPVGTYSRLNHTTRLADRTGPVATTIDR</sequence>